<gene>
    <name evidence="4" type="ORF">EYH37_01165</name>
</gene>
<evidence type="ECO:0000256" key="2">
    <source>
        <dbReference type="ARBA" id="ARBA00022448"/>
    </source>
</evidence>
<dbReference type="PANTHER" id="PTHR42953">
    <property type="entry name" value="HIGH-AFFINITY ZINC UPTAKE SYSTEM PROTEIN ZNUA-RELATED"/>
    <property type="match status" value="1"/>
</dbReference>
<dbReference type="Gene3D" id="3.40.50.1980">
    <property type="entry name" value="Nitrogenase molybdenum iron protein domain"/>
    <property type="match status" value="2"/>
</dbReference>
<dbReference type="EMBL" id="DQVE01000012">
    <property type="protein sequence ID" value="HIP97965.1"/>
    <property type="molecule type" value="Genomic_DNA"/>
</dbReference>
<dbReference type="Proteomes" id="UP000606463">
    <property type="component" value="Unassembled WGS sequence"/>
</dbReference>
<protein>
    <submittedName>
        <fullName evidence="4">Zinc ABC transporter substrate-binding protein</fullName>
    </submittedName>
</protein>
<comment type="caution">
    <text evidence="4">The sequence shown here is derived from an EMBL/GenBank/DDBJ whole genome shotgun (WGS) entry which is preliminary data.</text>
</comment>
<dbReference type="PANTHER" id="PTHR42953:SF3">
    <property type="entry name" value="HIGH-AFFINITY ZINC UPTAKE SYSTEM PROTEIN ZNUA"/>
    <property type="match status" value="1"/>
</dbReference>
<dbReference type="InterPro" id="IPR050492">
    <property type="entry name" value="Bact_metal-bind_prot9"/>
</dbReference>
<accession>A0A9D0YN02</accession>
<keyword evidence="3" id="KW-0732">Signal</keyword>
<evidence type="ECO:0000313" key="4">
    <source>
        <dbReference type="EMBL" id="HIP97965.1"/>
    </source>
</evidence>
<dbReference type="PROSITE" id="PS51257">
    <property type="entry name" value="PROKAR_LIPOPROTEIN"/>
    <property type="match status" value="1"/>
</dbReference>
<sequence>MLLRVFFAFLLLFFLTSCGEKGEKPLVVTSVFPLTWVAKEVYPSYGVYQVIKPPANPHLYDLTPKDAIKLSQAKKVFLIGNLESFASKVPEDKRVEVIKLLGLPPSVNPHLWLSPKRWLGFALSLPKVEGINLDHQRWQEVTEKLRDLDREYSKLKGLNLKVVMIHPAFVWLCKDYGIEVIATLETKEGLGISPKTLVDAVETLKGLKERGKVLVLYVSTNPKEEEIAKELSQKAGVKAVGLDPLVGYTKGDYIKLMEGNLKKILNVVR</sequence>
<reference evidence="4" key="1">
    <citation type="journal article" date="2020" name="ISME J.">
        <title>Gammaproteobacteria mediating utilization of methyl-, sulfur- and petroleum organic compounds in deep ocean hydrothermal plumes.</title>
        <authorList>
            <person name="Zhou Z."/>
            <person name="Liu Y."/>
            <person name="Pan J."/>
            <person name="Cron B.R."/>
            <person name="Toner B.M."/>
            <person name="Anantharaman K."/>
            <person name="Breier J.A."/>
            <person name="Dick G.J."/>
            <person name="Li M."/>
        </authorList>
    </citation>
    <scope>NUCLEOTIDE SEQUENCE</scope>
    <source>
        <strain evidence="4">SZUA-1501</strain>
    </source>
</reference>
<evidence type="ECO:0000256" key="1">
    <source>
        <dbReference type="ARBA" id="ARBA00011028"/>
    </source>
</evidence>
<dbReference type="Pfam" id="PF01297">
    <property type="entry name" value="ZnuA"/>
    <property type="match status" value="1"/>
</dbReference>
<comment type="similarity">
    <text evidence="1">Belongs to the bacterial solute-binding protein 9 family.</text>
</comment>
<name>A0A9D0YN02_AQUAO</name>
<evidence type="ECO:0000313" key="5">
    <source>
        <dbReference type="Proteomes" id="UP000606463"/>
    </source>
</evidence>
<organism evidence="4 5">
    <name type="scientific">Aquifex aeolicus</name>
    <dbReference type="NCBI Taxonomy" id="63363"/>
    <lineage>
        <taxon>Bacteria</taxon>
        <taxon>Pseudomonadati</taxon>
        <taxon>Aquificota</taxon>
        <taxon>Aquificia</taxon>
        <taxon>Aquificales</taxon>
        <taxon>Aquificaceae</taxon>
        <taxon>Aquifex</taxon>
    </lineage>
</organism>
<dbReference type="InterPro" id="IPR006127">
    <property type="entry name" value="ZnuA-like"/>
</dbReference>
<dbReference type="SUPFAM" id="SSF53807">
    <property type="entry name" value="Helical backbone' metal receptor"/>
    <property type="match status" value="1"/>
</dbReference>
<evidence type="ECO:0000256" key="3">
    <source>
        <dbReference type="ARBA" id="ARBA00022729"/>
    </source>
</evidence>
<dbReference type="GO" id="GO:0046872">
    <property type="term" value="F:metal ion binding"/>
    <property type="evidence" value="ECO:0007669"/>
    <property type="project" value="InterPro"/>
</dbReference>
<dbReference type="AlphaFoldDB" id="A0A9D0YN02"/>
<keyword evidence="2" id="KW-0813">Transport</keyword>
<dbReference type="GO" id="GO:0030001">
    <property type="term" value="P:metal ion transport"/>
    <property type="evidence" value="ECO:0007669"/>
    <property type="project" value="InterPro"/>
</dbReference>
<proteinExistence type="inferred from homology"/>